<keyword evidence="1" id="KW-0863">Zinc-finger</keyword>
<reference evidence="3 4" key="1">
    <citation type="submission" date="2019-04" db="EMBL/GenBank/DDBJ databases">
        <title>Friends and foes A comparative genomics study of 23 Aspergillus species from section Flavi.</title>
        <authorList>
            <consortium name="DOE Joint Genome Institute"/>
            <person name="Kjaerbolling I."/>
            <person name="Vesth T."/>
            <person name="Frisvad J.C."/>
            <person name="Nybo J.L."/>
            <person name="Theobald S."/>
            <person name="Kildgaard S."/>
            <person name="Isbrandt T."/>
            <person name="Kuo A."/>
            <person name="Sato A."/>
            <person name="Lyhne E.K."/>
            <person name="Kogle M.E."/>
            <person name="Wiebenga A."/>
            <person name="Kun R.S."/>
            <person name="Lubbers R.J."/>
            <person name="Makela M.R."/>
            <person name="Barry K."/>
            <person name="Chovatia M."/>
            <person name="Clum A."/>
            <person name="Daum C."/>
            <person name="Haridas S."/>
            <person name="He G."/>
            <person name="LaButti K."/>
            <person name="Lipzen A."/>
            <person name="Mondo S."/>
            <person name="Riley R."/>
            <person name="Salamov A."/>
            <person name="Simmons B.A."/>
            <person name="Magnuson J.K."/>
            <person name="Henrissat B."/>
            <person name="Mortensen U.H."/>
            <person name="Larsen T.O."/>
            <person name="Devries R.P."/>
            <person name="Grigoriev I.V."/>
            <person name="Machida M."/>
            <person name="Baker S.E."/>
            <person name="Andersen M.R."/>
        </authorList>
    </citation>
    <scope>NUCLEOTIDE SEQUENCE [LARGE SCALE GENOMIC DNA]</scope>
    <source>
        <strain evidence="3 4">IBT 18842</strain>
    </source>
</reference>
<dbReference type="GO" id="GO:0008270">
    <property type="term" value="F:zinc ion binding"/>
    <property type="evidence" value="ECO:0007669"/>
    <property type="project" value="UniProtKB-KW"/>
</dbReference>
<proteinExistence type="predicted"/>
<evidence type="ECO:0000256" key="1">
    <source>
        <dbReference type="PROSITE-ProRule" id="PRU00325"/>
    </source>
</evidence>
<name>A0A5N6TCN2_ASPAV</name>
<organism evidence="3 4">
    <name type="scientific">Aspergillus avenaceus</name>
    <dbReference type="NCBI Taxonomy" id="36643"/>
    <lineage>
        <taxon>Eukaryota</taxon>
        <taxon>Fungi</taxon>
        <taxon>Dikarya</taxon>
        <taxon>Ascomycota</taxon>
        <taxon>Pezizomycotina</taxon>
        <taxon>Eurotiomycetes</taxon>
        <taxon>Eurotiomycetidae</taxon>
        <taxon>Eurotiales</taxon>
        <taxon>Aspergillaceae</taxon>
        <taxon>Aspergillus</taxon>
        <taxon>Aspergillus subgen. Circumdati</taxon>
    </lineage>
</organism>
<sequence length="243" mass="26580">MELSDTRETLLPSFVQFVEGLISQLSSCTPDPRVEINGRQSPQTLPATDPKSLMLTLHCLFPNELLPALDILDRGLVRRYVEKSHGIRPSVASGTNKPGRLAPRDDIYFVISTPQVPPASSAGCPATISSPVHHGGYEVRLHAWNCSCPNFTLAMFRDQDPDFPENNFEFPLVPEVSTSRTSYPFGGNLTRQLTRPSLPVCKHLLACVLMVRCPELFGSLCSGDSQITIGANEIAGWCAGWGD</sequence>
<gene>
    <name evidence="3" type="ORF">BDV25DRAFT_172216</name>
</gene>
<dbReference type="Proteomes" id="UP000325780">
    <property type="component" value="Unassembled WGS sequence"/>
</dbReference>
<keyword evidence="1" id="KW-0862">Zinc</keyword>
<evidence type="ECO:0000313" key="3">
    <source>
        <dbReference type="EMBL" id="KAE8144144.1"/>
    </source>
</evidence>
<dbReference type="PROSITE" id="PS50966">
    <property type="entry name" value="ZF_SWIM"/>
    <property type="match status" value="1"/>
</dbReference>
<evidence type="ECO:0000313" key="4">
    <source>
        <dbReference type="Proteomes" id="UP000325780"/>
    </source>
</evidence>
<dbReference type="OrthoDB" id="5413281at2759"/>
<keyword evidence="4" id="KW-1185">Reference proteome</keyword>
<dbReference type="EMBL" id="ML742761">
    <property type="protein sequence ID" value="KAE8144144.1"/>
    <property type="molecule type" value="Genomic_DNA"/>
</dbReference>
<accession>A0A5N6TCN2</accession>
<feature type="domain" description="SWIM-type" evidence="2">
    <location>
        <begin position="137"/>
        <end position="212"/>
    </location>
</feature>
<dbReference type="AlphaFoldDB" id="A0A5N6TCN2"/>
<evidence type="ECO:0000259" key="2">
    <source>
        <dbReference type="PROSITE" id="PS50966"/>
    </source>
</evidence>
<keyword evidence="1" id="KW-0479">Metal-binding</keyword>
<dbReference type="InterPro" id="IPR007527">
    <property type="entry name" value="Znf_SWIM"/>
</dbReference>
<protein>
    <recommendedName>
        <fullName evidence="2">SWIM-type domain-containing protein</fullName>
    </recommendedName>
</protein>